<dbReference type="eggNOG" id="ENOG502R96Y">
    <property type="taxonomic scope" value="Eukaryota"/>
</dbReference>
<name>R0HE49_9BRAS</name>
<dbReference type="SMART" id="SM01054">
    <property type="entry name" value="CaM_binding"/>
    <property type="match status" value="1"/>
</dbReference>
<dbReference type="EMBL" id="KB870809">
    <property type="protein sequence ID" value="EOA23320.1"/>
    <property type="molecule type" value="Genomic_DNA"/>
</dbReference>
<dbReference type="OrthoDB" id="1047414at2759"/>
<proteinExistence type="predicted"/>
<protein>
    <recommendedName>
        <fullName evidence="2">Calmodulin-binding domain-containing protein</fullName>
    </recommendedName>
</protein>
<keyword evidence="4" id="KW-1185">Reference proteome</keyword>
<evidence type="ECO:0000256" key="1">
    <source>
        <dbReference type="SAM" id="MobiDB-lite"/>
    </source>
</evidence>
<dbReference type="Pfam" id="PF07839">
    <property type="entry name" value="CaM_binding"/>
    <property type="match status" value="1"/>
</dbReference>
<dbReference type="PANTHER" id="PTHR33923">
    <property type="entry name" value="CALMODULIN-BINDING PROTEIN-RELATED"/>
    <property type="match status" value="1"/>
</dbReference>
<dbReference type="STRING" id="81985.R0HE49"/>
<gene>
    <name evidence="3" type="ORF">CARUB_v10019197mg</name>
</gene>
<feature type="domain" description="Calmodulin-binding" evidence="2">
    <location>
        <begin position="347"/>
        <end position="466"/>
    </location>
</feature>
<dbReference type="Proteomes" id="UP000029121">
    <property type="component" value="Unassembled WGS sequence"/>
</dbReference>
<dbReference type="KEGG" id="crb:17887106"/>
<dbReference type="InterPro" id="IPR012417">
    <property type="entry name" value="CaM-bd_dom_pln"/>
</dbReference>
<dbReference type="AlphaFoldDB" id="R0HE49"/>
<feature type="compositionally biased region" description="Polar residues" evidence="1">
    <location>
        <begin position="47"/>
        <end position="73"/>
    </location>
</feature>
<organism evidence="3 4">
    <name type="scientific">Capsella rubella</name>
    <dbReference type="NCBI Taxonomy" id="81985"/>
    <lineage>
        <taxon>Eukaryota</taxon>
        <taxon>Viridiplantae</taxon>
        <taxon>Streptophyta</taxon>
        <taxon>Embryophyta</taxon>
        <taxon>Tracheophyta</taxon>
        <taxon>Spermatophyta</taxon>
        <taxon>Magnoliopsida</taxon>
        <taxon>eudicotyledons</taxon>
        <taxon>Gunneridae</taxon>
        <taxon>Pentapetalae</taxon>
        <taxon>rosids</taxon>
        <taxon>malvids</taxon>
        <taxon>Brassicales</taxon>
        <taxon>Brassicaceae</taxon>
        <taxon>Camelineae</taxon>
        <taxon>Capsella</taxon>
    </lineage>
</organism>
<feature type="region of interest" description="Disordered" evidence="1">
    <location>
        <begin position="1"/>
        <end position="135"/>
    </location>
</feature>
<evidence type="ECO:0000313" key="3">
    <source>
        <dbReference type="EMBL" id="EOA23320.1"/>
    </source>
</evidence>
<dbReference type="GO" id="GO:0005516">
    <property type="term" value="F:calmodulin binding"/>
    <property type="evidence" value="ECO:0007669"/>
    <property type="project" value="InterPro"/>
</dbReference>
<dbReference type="InterPro" id="IPR044681">
    <property type="entry name" value="PICBP-like"/>
</dbReference>
<feature type="compositionally biased region" description="Basic and acidic residues" evidence="1">
    <location>
        <begin position="107"/>
        <end position="127"/>
    </location>
</feature>
<evidence type="ECO:0000259" key="2">
    <source>
        <dbReference type="SMART" id="SM01054"/>
    </source>
</evidence>
<feature type="compositionally biased region" description="Basic and acidic residues" evidence="1">
    <location>
        <begin position="1"/>
        <end position="21"/>
    </location>
</feature>
<dbReference type="PANTHER" id="PTHR33923:SF2">
    <property type="entry name" value="CALMODULIN-BINDING PROTEIN-RELATED"/>
    <property type="match status" value="1"/>
</dbReference>
<reference evidence="4" key="1">
    <citation type="journal article" date="2013" name="Nat. Genet.">
        <title>The Capsella rubella genome and the genomic consequences of rapid mating system evolution.</title>
        <authorList>
            <person name="Slotte T."/>
            <person name="Hazzouri K.M."/>
            <person name="Agren J.A."/>
            <person name="Koenig D."/>
            <person name="Maumus F."/>
            <person name="Guo Y.L."/>
            <person name="Steige K."/>
            <person name="Platts A.E."/>
            <person name="Escobar J.S."/>
            <person name="Newman L.K."/>
            <person name="Wang W."/>
            <person name="Mandakova T."/>
            <person name="Vello E."/>
            <person name="Smith L.M."/>
            <person name="Henz S.R."/>
            <person name="Steffen J."/>
            <person name="Takuno S."/>
            <person name="Brandvain Y."/>
            <person name="Coop G."/>
            <person name="Andolfatto P."/>
            <person name="Hu T.T."/>
            <person name="Blanchette M."/>
            <person name="Clark R.M."/>
            <person name="Quesneville H."/>
            <person name="Nordborg M."/>
            <person name="Gaut B.S."/>
            <person name="Lysak M.A."/>
            <person name="Jenkins J."/>
            <person name="Grimwood J."/>
            <person name="Chapman J."/>
            <person name="Prochnik S."/>
            <person name="Shu S."/>
            <person name="Rokhsar D."/>
            <person name="Schmutz J."/>
            <person name="Weigel D."/>
            <person name="Wright S.I."/>
        </authorList>
    </citation>
    <scope>NUCLEOTIDE SEQUENCE [LARGE SCALE GENOMIC DNA]</scope>
    <source>
        <strain evidence="4">cv. Monte Gargano</strain>
    </source>
</reference>
<accession>R0HE49</accession>
<evidence type="ECO:0000313" key="4">
    <source>
        <dbReference type="Proteomes" id="UP000029121"/>
    </source>
</evidence>
<sequence length="475" mass="53500">MIQRKTTQDRLQRSHGPEEMIKRRRTSMLPQPTTRKKQIVAKIIGGSSPNYMKGTNSSEARRQSQGFQPTTPKKQIVAKVTGGSPNYMKGTSSSEAKRQSRSFQPGSDKKSQSCKKLDNSCSGDKKQSSSSRSSAGGLKKILSFKRSYSIGLCCNRATCSSFVKNSKFREDLMRNTIGVLKVCPYTYCSLNTHLHEQCPPLKDFISARRRSLKSHASVKKSSDVGCVDIYVDKKKENVSTRDIDIQVIDFETEKVDMKLGKAEGLESKRVEIVNLLDGEGIESCDSCDEKVFSLIIENFAVLEQSENPGGGQKNEESGFSDNSINILLSEQSTIQDDTNLGKALDEKLNSKKSENWKEVDDEKLEERIALVSKTEETLLTIAREPCNREECTENSREFNPREPNYLPITAERSSEIVELKHQDMYKIKNTEEWMTDCALQHTVSKLAVERKKNASLLVEAFETTLTRERSKAFTH</sequence>